<evidence type="ECO:0000313" key="1">
    <source>
        <dbReference type="EMBL" id="OXR45591.1"/>
    </source>
</evidence>
<dbReference type="RefSeq" id="WP_039783975.1">
    <property type="nucleotide sequence ID" value="NZ_JAAXOR010000001.1"/>
</dbReference>
<dbReference type="Proteomes" id="UP000215506">
    <property type="component" value="Unassembled WGS sequence"/>
</dbReference>
<dbReference type="AlphaFoldDB" id="A0A231H9S7"/>
<sequence length="169" mass="18805">MENKLTLDQMEELLAIHEMAEFNVDLDATMATLVDNPVYELPTLGWHIEGQQAVRELYKRLLHGGDIYNLWADKRVHATSPTSLAREAYVYIDTPDGRVTGQYFVAMDFAGDKIAGERMYMDTTFAQAMTDILGPDFADIPGVTPLPATVPTPRPRLDRAAAHAADSNH</sequence>
<dbReference type="Gene3D" id="3.10.450.50">
    <property type="match status" value="1"/>
</dbReference>
<comment type="caution">
    <text evidence="1">The sequence shown here is derived from an EMBL/GenBank/DDBJ whole genome shotgun (WGS) entry which is preliminary data.</text>
</comment>
<accession>A0A231H9S7</accession>
<proteinExistence type="predicted"/>
<protein>
    <recommendedName>
        <fullName evidence="3">SnoaL-like domain-containing protein</fullName>
    </recommendedName>
</protein>
<keyword evidence="2" id="KW-1185">Reference proteome</keyword>
<organism evidence="1 2">
    <name type="scientific">Nocardia cerradoensis</name>
    <dbReference type="NCBI Taxonomy" id="85688"/>
    <lineage>
        <taxon>Bacteria</taxon>
        <taxon>Bacillati</taxon>
        <taxon>Actinomycetota</taxon>
        <taxon>Actinomycetes</taxon>
        <taxon>Mycobacteriales</taxon>
        <taxon>Nocardiaceae</taxon>
        <taxon>Nocardia</taxon>
    </lineage>
</organism>
<dbReference type="EMBL" id="NGAF01000003">
    <property type="protein sequence ID" value="OXR45591.1"/>
    <property type="molecule type" value="Genomic_DNA"/>
</dbReference>
<reference evidence="1 2" key="1">
    <citation type="submission" date="2017-07" db="EMBL/GenBank/DDBJ databases">
        <title>First draft Genome Sequence of Nocardia cerradoensis isolated from human infection.</title>
        <authorList>
            <person name="Carrasco G."/>
        </authorList>
    </citation>
    <scope>NUCLEOTIDE SEQUENCE [LARGE SCALE GENOMIC DNA]</scope>
    <source>
        <strain evidence="1 2">CNM20130759</strain>
    </source>
</reference>
<gene>
    <name evidence="1" type="ORF">B7C42_01883</name>
</gene>
<name>A0A231H9S7_9NOCA</name>
<dbReference type="SUPFAM" id="SSF54427">
    <property type="entry name" value="NTF2-like"/>
    <property type="match status" value="1"/>
</dbReference>
<dbReference type="InterPro" id="IPR032710">
    <property type="entry name" value="NTF2-like_dom_sf"/>
</dbReference>
<evidence type="ECO:0008006" key="3">
    <source>
        <dbReference type="Google" id="ProtNLM"/>
    </source>
</evidence>
<evidence type="ECO:0000313" key="2">
    <source>
        <dbReference type="Proteomes" id="UP000215506"/>
    </source>
</evidence>